<reference evidence="1 2" key="1">
    <citation type="submission" date="2014-07" db="EMBL/GenBank/DDBJ databases">
        <title>Draft genome sequence of Thalassospira xianhensis P-4 (MCCC 1A02616).</title>
        <authorList>
            <person name="Lai Q."/>
            <person name="Shao Z."/>
        </authorList>
    </citation>
    <scope>NUCLEOTIDE SEQUENCE [LARGE SCALE GENOMIC DNA]</scope>
    <source>
        <strain evidence="1 2">MCCC 1A02616</strain>
    </source>
</reference>
<evidence type="ECO:0000313" key="1">
    <source>
        <dbReference type="EMBL" id="RCK04119.1"/>
    </source>
</evidence>
<dbReference type="AlphaFoldDB" id="A0A367U7Q2"/>
<keyword evidence="2" id="KW-1185">Reference proteome</keyword>
<gene>
    <name evidence="1" type="ORF">TH5_21795</name>
</gene>
<dbReference type="EMBL" id="JPWA01000037">
    <property type="protein sequence ID" value="RCK04119.1"/>
    <property type="molecule type" value="Genomic_DNA"/>
</dbReference>
<proteinExistence type="predicted"/>
<sequence length="59" mass="6621">MGAARRWNRHSALFDQCAVKSNNLLQVIEKNISFRPAIKGQLPGKGEVDGDRYAFNPHP</sequence>
<organism evidence="1 2">
    <name type="scientific">Thalassospira xianhensis MCCC 1A02616</name>
    <dbReference type="NCBI Taxonomy" id="1177929"/>
    <lineage>
        <taxon>Bacteria</taxon>
        <taxon>Pseudomonadati</taxon>
        <taxon>Pseudomonadota</taxon>
        <taxon>Alphaproteobacteria</taxon>
        <taxon>Rhodospirillales</taxon>
        <taxon>Thalassospiraceae</taxon>
        <taxon>Thalassospira</taxon>
    </lineage>
</organism>
<dbReference type="Proteomes" id="UP000252419">
    <property type="component" value="Unassembled WGS sequence"/>
</dbReference>
<protein>
    <submittedName>
        <fullName evidence="1">Uncharacterized protein</fullName>
    </submittedName>
</protein>
<accession>A0A367U7Q2</accession>
<name>A0A367U7Q2_9PROT</name>
<comment type="caution">
    <text evidence="1">The sequence shown here is derived from an EMBL/GenBank/DDBJ whole genome shotgun (WGS) entry which is preliminary data.</text>
</comment>
<evidence type="ECO:0000313" key="2">
    <source>
        <dbReference type="Proteomes" id="UP000252419"/>
    </source>
</evidence>